<name>A0A6A6H6Y0_VIRVR</name>
<evidence type="ECO:0000256" key="2">
    <source>
        <dbReference type="ARBA" id="ARBA00007646"/>
    </source>
</evidence>
<feature type="compositionally biased region" description="Gly residues" evidence="6">
    <location>
        <begin position="124"/>
        <end position="137"/>
    </location>
</feature>
<evidence type="ECO:0000256" key="1">
    <source>
        <dbReference type="ARBA" id="ARBA00004123"/>
    </source>
</evidence>
<dbReference type="Gene3D" id="1.10.20.10">
    <property type="entry name" value="Histone, subunit A"/>
    <property type="match status" value="1"/>
</dbReference>
<dbReference type="GO" id="GO:0000124">
    <property type="term" value="C:SAGA complex"/>
    <property type="evidence" value="ECO:0007669"/>
    <property type="project" value="TreeGrafter"/>
</dbReference>
<organism evidence="7 8">
    <name type="scientific">Viridothelium virens</name>
    <name type="common">Speckled blister lichen</name>
    <name type="synonym">Trypethelium virens</name>
    <dbReference type="NCBI Taxonomy" id="1048519"/>
    <lineage>
        <taxon>Eukaryota</taxon>
        <taxon>Fungi</taxon>
        <taxon>Dikarya</taxon>
        <taxon>Ascomycota</taxon>
        <taxon>Pezizomycotina</taxon>
        <taxon>Dothideomycetes</taxon>
        <taxon>Dothideomycetes incertae sedis</taxon>
        <taxon>Trypetheliales</taxon>
        <taxon>Trypetheliaceae</taxon>
        <taxon>Viridothelium</taxon>
    </lineage>
</organism>
<keyword evidence="4" id="KW-0804">Transcription</keyword>
<dbReference type="InterPro" id="IPR003162">
    <property type="entry name" value="TFIID-31"/>
</dbReference>
<keyword evidence="5" id="KW-0539">Nucleus</keyword>
<dbReference type="InterPro" id="IPR009072">
    <property type="entry name" value="Histone-fold"/>
</dbReference>
<dbReference type="SUPFAM" id="SSF47113">
    <property type="entry name" value="Histone-fold"/>
    <property type="match status" value="1"/>
</dbReference>
<evidence type="ECO:0000313" key="7">
    <source>
        <dbReference type="EMBL" id="KAF2233854.1"/>
    </source>
</evidence>
<dbReference type="OrthoDB" id="341924at2759"/>
<evidence type="ECO:0000256" key="6">
    <source>
        <dbReference type="SAM" id="MobiDB-lite"/>
    </source>
</evidence>
<evidence type="ECO:0000256" key="4">
    <source>
        <dbReference type="ARBA" id="ARBA00023163"/>
    </source>
</evidence>
<feature type="region of interest" description="Disordered" evidence="6">
    <location>
        <begin position="117"/>
        <end position="137"/>
    </location>
</feature>
<dbReference type="GO" id="GO:0016251">
    <property type="term" value="F:RNA polymerase II general transcription initiation factor activity"/>
    <property type="evidence" value="ECO:0007669"/>
    <property type="project" value="TreeGrafter"/>
</dbReference>
<dbReference type="CDD" id="cd07979">
    <property type="entry name" value="HFD_TAF9"/>
    <property type="match status" value="1"/>
</dbReference>
<dbReference type="Pfam" id="PF02291">
    <property type="entry name" value="TFIID-31kDa"/>
    <property type="match status" value="1"/>
</dbReference>
<evidence type="ECO:0000256" key="3">
    <source>
        <dbReference type="ARBA" id="ARBA00023015"/>
    </source>
</evidence>
<evidence type="ECO:0000313" key="8">
    <source>
        <dbReference type="Proteomes" id="UP000800092"/>
    </source>
</evidence>
<dbReference type="InterPro" id="IPR051431">
    <property type="entry name" value="TFIID_subunit_9"/>
</dbReference>
<comment type="similarity">
    <text evidence="2">Belongs to the TAF9 family.</text>
</comment>
<dbReference type="AlphaFoldDB" id="A0A6A6H6Y0"/>
<dbReference type="EMBL" id="ML991803">
    <property type="protein sequence ID" value="KAF2233854.1"/>
    <property type="molecule type" value="Genomic_DNA"/>
</dbReference>
<feature type="compositionally biased region" description="Polar residues" evidence="6">
    <location>
        <begin position="1"/>
        <end position="21"/>
    </location>
</feature>
<dbReference type="FunFam" id="1.10.20.10:FF:000069">
    <property type="entry name" value="Transcription initiation factor TFIID subunit"/>
    <property type="match status" value="1"/>
</dbReference>
<feature type="region of interest" description="Disordered" evidence="6">
    <location>
        <begin position="1"/>
        <end position="67"/>
    </location>
</feature>
<feature type="compositionally biased region" description="Polar residues" evidence="6">
    <location>
        <begin position="32"/>
        <end position="41"/>
    </location>
</feature>
<dbReference type="PANTHER" id="PTHR48068">
    <property type="entry name" value="TAF9 RNA POLYMERASE II, TATA BOX-BINDING PROTEIN (TBP)-ASSOCIATED FACTOR"/>
    <property type="match status" value="1"/>
</dbReference>
<keyword evidence="3" id="KW-0805">Transcription regulation</keyword>
<dbReference type="GO" id="GO:0051123">
    <property type="term" value="P:RNA polymerase II preinitiation complex assembly"/>
    <property type="evidence" value="ECO:0007669"/>
    <property type="project" value="TreeGrafter"/>
</dbReference>
<comment type="subcellular location">
    <subcellularLocation>
        <location evidence="1">Nucleus</location>
    </subcellularLocation>
</comment>
<proteinExistence type="inferred from homology"/>
<dbReference type="GO" id="GO:0046982">
    <property type="term" value="F:protein heterodimerization activity"/>
    <property type="evidence" value="ECO:0007669"/>
    <property type="project" value="InterPro"/>
</dbReference>
<dbReference type="GO" id="GO:0003713">
    <property type="term" value="F:transcription coactivator activity"/>
    <property type="evidence" value="ECO:0007669"/>
    <property type="project" value="TreeGrafter"/>
</dbReference>
<accession>A0A6A6H6Y0</accession>
<keyword evidence="8" id="KW-1185">Reference proteome</keyword>
<dbReference type="PANTHER" id="PTHR48068:SF4">
    <property type="entry name" value="TATA-BOX BINDING PROTEIN ASSOCIATED FACTOR 9"/>
    <property type="match status" value="1"/>
</dbReference>
<gene>
    <name evidence="7" type="ORF">EV356DRAFT_189467</name>
</gene>
<sequence>MSSPAADAPTTNGINGTSTPTIAGATTPPNPNSQTNGSNPPDATPDTHNAPPLAMPTTSLDDPGTSRRPRDARLIHLILANLGVNAYQERVPLMLLDFAYRYTSGVLSDAMHISAEAAPTGPGNPRGGAGGVGGAGSTEGGVTLDAVRQAIASRLNHQFNATLPKEFQLDLAAERNRVALPKPEKEFGLRLPPERYCLTGVGWQMKEERMQGMSLRRQWVGRKRIARCGMREWKL</sequence>
<protein>
    <submittedName>
        <fullName evidence="7">TFIID-31kDa-domain-containing protein</fullName>
    </submittedName>
</protein>
<dbReference type="Proteomes" id="UP000800092">
    <property type="component" value="Unassembled WGS sequence"/>
</dbReference>
<dbReference type="GO" id="GO:0005669">
    <property type="term" value="C:transcription factor TFIID complex"/>
    <property type="evidence" value="ECO:0007669"/>
    <property type="project" value="TreeGrafter"/>
</dbReference>
<reference evidence="7" key="1">
    <citation type="journal article" date="2020" name="Stud. Mycol.">
        <title>101 Dothideomycetes genomes: a test case for predicting lifestyles and emergence of pathogens.</title>
        <authorList>
            <person name="Haridas S."/>
            <person name="Albert R."/>
            <person name="Binder M."/>
            <person name="Bloem J."/>
            <person name="Labutti K."/>
            <person name="Salamov A."/>
            <person name="Andreopoulos B."/>
            <person name="Baker S."/>
            <person name="Barry K."/>
            <person name="Bills G."/>
            <person name="Bluhm B."/>
            <person name="Cannon C."/>
            <person name="Castanera R."/>
            <person name="Culley D."/>
            <person name="Daum C."/>
            <person name="Ezra D."/>
            <person name="Gonzalez J."/>
            <person name="Henrissat B."/>
            <person name="Kuo A."/>
            <person name="Liang C."/>
            <person name="Lipzen A."/>
            <person name="Lutzoni F."/>
            <person name="Magnuson J."/>
            <person name="Mondo S."/>
            <person name="Nolan M."/>
            <person name="Ohm R."/>
            <person name="Pangilinan J."/>
            <person name="Park H.-J."/>
            <person name="Ramirez L."/>
            <person name="Alfaro M."/>
            <person name="Sun H."/>
            <person name="Tritt A."/>
            <person name="Yoshinaga Y."/>
            <person name="Zwiers L.-H."/>
            <person name="Turgeon B."/>
            <person name="Goodwin S."/>
            <person name="Spatafora J."/>
            <person name="Crous P."/>
            <person name="Grigoriev I."/>
        </authorList>
    </citation>
    <scope>NUCLEOTIDE SEQUENCE</scope>
    <source>
        <strain evidence="7">Tuck. ex Michener</strain>
    </source>
</reference>
<evidence type="ECO:0000256" key="5">
    <source>
        <dbReference type="ARBA" id="ARBA00023242"/>
    </source>
</evidence>